<protein>
    <submittedName>
        <fullName evidence="1">Uncharacterized protein</fullName>
    </submittedName>
</protein>
<comment type="caution">
    <text evidence="1">The sequence shown here is derived from an EMBL/GenBank/DDBJ whole genome shotgun (WGS) entry which is preliminary data.</text>
</comment>
<proteinExistence type="predicted"/>
<accession>A0A9P6AV56</accession>
<organism evidence="1 2">
    <name type="scientific">Hydnum rufescens UP504</name>
    <dbReference type="NCBI Taxonomy" id="1448309"/>
    <lineage>
        <taxon>Eukaryota</taxon>
        <taxon>Fungi</taxon>
        <taxon>Dikarya</taxon>
        <taxon>Basidiomycota</taxon>
        <taxon>Agaricomycotina</taxon>
        <taxon>Agaricomycetes</taxon>
        <taxon>Cantharellales</taxon>
        <taxon>Hydnaceae</taxon>
        <taxon>Hydnum</taxon>
    </lineage>
</organism>
<name>A0A9P6AV56_9AGAM</name>
<dbReference type="Proteomes" id="UP000886523">
    <property type="component" value="Unassembled WGS sequence"/>
</dbReference>
<evidence type="ECO:0000313" key="1">
    <source>
        <dbReference type="EMBL" id="KAF9511426.1"/>
    </source>
</evidence>
<dbReference type="OrthoDB" id="5598396at2759"/>
<keyword evidence="2" id="KW-1185">Reference proteome</keyword>
<gene>
    <name evidence="1" type="ORF">BS47DRAFT_1172710</name>
</gene>
<dbReference type="EMBL" id="MU129000">
    <property type="protein sequence ID" value="KAF9511426.1"/>
    <property type="molecule type" value="Genomic_DNA"/>
</dbReference>
<evidence type="ECO:0000313" key="2">
    <source>
        <dbReference type="Proteomes" id="UP000886523"/>
    </source>
</evidence>
<reference evidence="1" key="1">
    <citation type="journal article" date="2020" name="Nat. Commun.">
        <title>Large-scale genome sequencing of mycorrhizal fungi provides insights into the early evolution of symbiotic traits.</title>
        <authorList>
            <person name="Miyauchi S."/>
            <person name="Kiss E."/>
            <person name="Kuo A."/>
            <person name="Drula E."/>
            <person name="Kohler A."/>
            <person name="Sanchez-Garcia M."/>
            <person name="Morin E."/>
            <person name="Andreopoulos B."/>
            <person name="Barry K.W."/>
            <person name="Bonito G."/>
            <person name="Buee M."/>
            <person name="Carver A."/>
            <person name="Chen C."/>
            <person name="Cichocki N."/>
            <person name="Clum A."/>
            <person name="Culley D."/>
            <person name="Crous P.W."/>
            <person name="Fauchery L."/>
            <person name="Girlanda M."/>
            <person name="Hayes R.D."/>
            <person name="Keri Z."/>
            <person name="LaButti K."/>
            <person name="Lipzen A."/>
            <person name="Lombard V."/>
            <person name="Magnuson J."/>
            <person name="Maillard F."/>
            <person name="Murat C."/>
            <person name="Nolan M."/>
            <person name="Ohm R.A."/>
            <person name="Pangilinan J."/>
            <person name="Pereira M.F."/>
            <person name="Perotto S."/>
            <person name="Peter M."/>
            <person name="Pfister S."/>
            <person name="Riley R."/>
            <person name="Sitrit Y."/>
            <person name="Stielow J.B."/>
            <person name="Szollosi G."/>
            <person name="Zifcakova L."/>
            <person name="Stursova M."/>
            <person name="Spatafora J.W."/>
            <person name="Tedersoo L."/>
            <person name="Vaario L.M."/>
            <person name="Yamada A."/>
            <person name="Yan M."/>
            <person name="Wang P."/>
            <person name="Xu J."/>
            <person name="Bruns T."/>
            <person name="Baldrian P."/>
            <person name="Vilgalys R."/>
            <person name="Dunand C."/>
            <person name="Henrissat B."/>
            <person name="Grigoriev I.V."/>
            <person name="Hibbett D."/>
            <person name="Nagy L.G."/>
            <person name="Martin F.M."/>
        </authorList>
    </citation>
    <scope>NUCLEOTIDE SEQUENCE</scope>
    <source>
        <strain evidence="1">UP504</strain>
    </source>
</reference>
<dbReference type="AlphaFoldDB" id="A0A9P6AV56"/>
<sequence length="101" mass="10942">MRLTCSVSCASTLLLVILSIVWTYYFGHVVRMALRTHGSFPAGHSLHSGSVTAYALADLLDDRIEALGCWSSDASKISIHKQPLPLHALIRSAHSSGTLDH</sequence>